<comment type="caution">
    <text evidence="1">The sequence shown here is derived from an EMBL/GenBank/DDBJ whole genome shotgun (WGS) entry which is preliminary data.</text>
</comment>
<dbReference type="AlphaFoldDB" id="A0A7I7SB42"/>
<accession>A0A7I7SB42</accession>
<dbReference type="Proteomes" id="UP000193577">
    <property type="component" value="Unassembled WGS sequence"/>
</dbReference>
<evidence type="ECO:0000313" key="1">
    <source>
        <dbReference type="EMBL" id="OSC34743.1"/>
    </source>
</evidence>
<dbReference type="EMBL" id="NCXO01000008">
    <property type="protein sequence ID" value="OSC34743.1"/>
    <property type="molecule type" value="Genomic_DNA"/>
</dbReference>
<dbReference type="RefSeq" id="WP_085302754.1">
    <property type="nucleotide sequence ID" value="NZ_AP022594.1"/>
</dbReference>
<keyword evidence="2" id="KW-1185">Reference proteome</keyword>
<protein>
    <submittedName>
        <fullName evidence="1">Uncharacterized protein</fullName>
    </submittedName>
</protein>
<gene>
    <name evidence="1" type="ORF">B8W67_05700</name>
</gene>
<organism evidence="1 2">
    <name type="scientific">Mycolicibacillus koreensis</name>
    <dbReference type="NCBI Taxonomy" id="1069220"/>
    <lineage>
        <taxon>Bacteria</taxon>
        <taxon>Bacillati</taxon>
        <taxon>Actinomycetota</taxon>
        <taxon>Actinomycetes</taxon>
        <taxon>Mycobacteriales</taxon>
        <taxon>Mycobacteriaceae</taxon>
        <taxon>Mycolicibacillus</taxon>
    </lineage>
</organism>
<name>A0A7I7SB42_9MYCO</name>
<proteinExistence type="predicted"/>
<reference evidence="1 2" key="1">
    <citation type="submission" date="2017-04" db="EMBL/GenBank/DDBJ databases">
        <title>The new phylogeny of genus Mycobacterium.</title>
        <authorList>
            <person name="Tortoli E."/>
            <person name="Trovato A."/>
            <person name="Cirillo D.M."/>
        </authorList>
    </citation>
    <scope>NUCLEOTIDE SEQUENCE [LARGE SCALE GENOMIC DNA]</scope>
    <source>
        <strain evidence="1 2">KCTC 19819</strain>
    </source>
</reference>
<sequence length="71" mass="7464">MSANYVRVADLTPGQYIDATDLIARYPDGRADDVNTVGIVNHVALAGGDKVVLRSSCFTGEVPADATVELV</sequence>
<evidence type="ECO:0000313" key="2">
    <source>
        <dbReference type="Proteomes" id="UP000193577"/>
    </source>
</evidence>